<protein>
    <submittedName>
        <fullName evidence="4">Uncharacterized damage-inducible protein DinB (Forms a four-helix bundle)</fullName>
    </submittedName>
</protein>
<feature type="binding site" evidence="3">
    <location>
        <position position="135"/>
    </location>
    <ligand>
        <name>a divalent metal cation</name>
        <dbReference type="ChEBI" id="CHEBI:60240"/>
    </ligand>
</feature>
<reference evidence="4 5" key="1">
    <citation type="submission" date="2016-10" db="EMBL/GenBank/DDBJ databases">
        <authorList>
            <person name="de Groot N.N."/>
        </authorList>
    </citation>
    <scope>NUCLEOTIDE SEQUENCE [LARGE SCALE GENOMIC DNA]</scope>
    <source>
        <strain evidence="4 5">DSM 19548</strain>
    </source>
</reference>
<evidence type="ECO:0000313" key="4">
    <source>
        <dbReference type="EMBL" id="SFC70490.1"/>
    </source>
</evidence>
<dbReference type="PANTHER" id="PTHR37302:SF3">
    <property type="entry name" value="DAMAGE-INDUCIBLE PROTEIN DINB"/>
    <property type="match status" value="1"/>
</dbReference>
<dbReference type="Gene3D" id="1.20.120.450">
    <property type="entry name" value="dinb family like domain"/>
    <property type="match status" value="1"/>
</dbReference>
<dbReference type="EMBL" id="FOLG01000008">
    <property type="protein sequence ID" value="SFC70490.1"/>
    <property type="molecule type" value="Genomic_DNA"/>
</dbReference>
<organism evidence="4 5">
    <name type="scientific">Tropicimonas isoalkanivorans</name>
    <dbReference type="NCBI Taxonomy" id="441112"/>
    <lineage>
        <taxon>Bacteria</taxon>
        <taxon>Pseudomonadati</taxon>
        <taxon>Pseudomonadota</taxon>
        <taxon>Alphaproteobacteria</taxon>
        <taxon>Rhodobacterales</taxon>
        <taxon>Roseobacteraceae</taxon>
        <taxon>Tropicimonas</taxon>
    </lineage>
</organism>
<proteinExistence type="inferred from homology"/>
<dbReference type="PANTHER" id="PTHR37302">
    <property type="entry name" value="SLR1116 PROTEIN"/>
    <property type="match status" value="1"/>
</dbReference>
<evidence type="ECO:0000313" key="5">
    <source>
        <dbReference type="Proteomes" id="UP000198728"/>
    </source>
</evidence>
<gene>
    <name evidence="4" type="ORF">SAMN04488094_10842</name>
</gene>
<dbReference type="SUPFAM" id="SSF109854">
    <property type="entry name" value="DinB/YfiT-like putative metalloenzymes"/>
    <property type="match status" value="1"/>
</dbReference>
<dbReference type="STRING" id="441112.SAMN04488094_10842"/>
<evidence type="ECO:0000256" key="2">
    <source>
        <dbReference type="ARBA" id="ARBA00022723"/>
    </source>
</evidence>
<evidence type="ECO:0000256" key="1">
    <source>
        <dbReference type="ARBA" id="ARBA00008635"/>
    </source>
</evidence>
<feature type="binding site" evidence="3">
    <location>
        <position position="131"/>
    </location>
    <ligand>
        <name>a divalent metal cation</name>
        <dbReference type="ChEBI" id="CHEBI:60240"/>
    </ligand>
</feature>
<dbReference type="RefSeq" id="WP_245758849.1">
    <property type="nucleotide sequence ID" value="NZ_FOLG01000008.1"/>
</dbReference>
<feature type="binding site" evidence="3">
    <location>
        <position position="48"/>
    </location>
    <ligand>
        <name>a divalent metal cation</name>
        <dbReference type="ChEBI" id="CHEBI:60240"/>
    </ligand>
</feature>
<evidence type="ECO:0000256" key="3">
    <source>
        <dbReference type="PIRSR" id="PIRSR607837-1"/>
    </source>
</evidence>
<dbReference type="InterPro" id="IPR007837">
    <property type="entry name" value="DinB"/>
</dbReference>
<dbReference type="Proteomes" id="UP000198728">
    <property type="component" value="Unassembled WGS sequence"/>
</dbReference>
<dbReference type="Pfam" id="PF05163">
    <property type="entry name" value="DinB"/>
    <property type="match status" value="1"/>
</dbReference>
<keyword evidence="2 3" id="KW-0479">Metal-binding</keyword>
<dbReference type="InterPro" id="IPR034660">
    <property type="entry name" value="DinB/YfiT-like"/>
</dbReference>
<accession>A0A1I1LLZ0</accession>
<name>A0A1I1LLZ0_9RHOB</name>
<sequence>MTDPYRSMARNNAWANETLHGAIAEMDASAFAAERPGFFPSLKAVLNHIHKVDLYYLDALERGGLGYAVYDSHDQSNPAALAAAQAEADLRLIRFCDTLTPEKLSGIRATARPGGAWEERVDALLLHLFQHQVHHRGQAHTMVLHAGISPPQLDEFHLDYDRAPTARRYFA</sequence>
<dbReference type="AlphaFoldDB" id="A0A1I1LLZ0"/>
<dbReference type="GO" id="GO:0046872">
    <property type="term" value="F:metal ion binding"/>
    <property type="evidence" value="ECO:0007669"/>
    <property type="project" value="UniProtKB-KW"/>
</dbReference>
<comment type="similarity">
    <text evidence="1">Belongs to the DinB family.</text>
</comment>
<keyword evidence="5" id="KW-1185">Reference proteome</keyword>